<dbReference type="PRINTS" id="PR00092">
    <property type="entry name" value="TYROSINASE"/>
</dbReference>
<evidence type="ECO:0000256" key="1">
    <source>
        <dbReference type="ARBA" id="ARBA00009928"/>
    </source>
</evidence>
<gene>
    <name evidence="12" type="ORF">DCAR_008053</name>
    <name evidence="13" type="ORF">DCAR_0209099</name>
</gene>
<dbReference type="InterPro" id="IPR050316">
    <property type="entry name" value="Tyrosinase/Hemocyanin"/>
</dbReference>
<feature type="domain" description="Tyrosinase copper-binding" evidence="10">
    <location>
        <begin position="188"/>
        <end position="205"/>
    </location>
</feature>
<dbReference type="GO" id="GO:0046872">
    <property type="term" value="F:metal ion binding"/>
    <property type="evidence" value="ECO:0007669"/>
    <property type="project" value="UniProtKB-KW"/>
</dbReference>
<evidence type="ECO:0000313" key="14">
    <source>
        <dbReference type="Proteomes" id="UP000077755"/>
    </source>
</evidence>
<dbReference type="AlphaFoldDB" id="A0A166F148"/>
<feature type="binding site" evidence="7">
    <location>
        <position position="188"/>
    </location>
    <ligand>
        <name>Cu cation</name>
        <dbReference type="ChEBI" id="CHEBI:23378"/>
        <label>A</label>
    </ligand>
</feature>
<evidence type="ECO:0000256" key="8">
    <source>
        <dbReference type="PIRSR" id="PIRSR000290-2"/>
    </source>
</evidence>
<evidence type="ECO:0000256" key="5">
    <source>
        <dbReference type="ARBA" id="ARBA00023008"/>
    </source>
</evidence>
<evidence type="ECO:0000256" key="3">
    <source>
        <dbReference type="ARBA" id="ARBA00022784"/>
    </source>
</evidence>
<dbReference type="PIRSF" id="PIRSF000290">
    <property type="entry name" value="PPO_plant"/>
    <property type="match status" value="1"/>
</dbReference>
<dbReference type="InterPro" id="IPR002227">
    <property type="entry name" value="Tyrosinase_Cu-bd"/>
</dbReference>
<dbReference type="PROSITE" id="PS00497">
    <property type="entry name" value="TYROSINASE_1"/>
    <property type="match status" value="1"/>
</dbReference>
<evidence type="ECO:0000256" key="6">
    <source>
        <dbReference type="ARBA" id="ARBA00023157"/>
    </source>
</evidence>
<evidence type="ECO:0000256" key="7">
    <source>
        <dbReference type="PIRSR" id="PIRSR000290-1"/>
    </source>
</evidence>
<dbReference type="GO" id="GO:0004097">
    <property type="term" value="F:catechol oxidase activity"/>
    <property type="evidence" value="ECO:0007669"/>
    <property type="project" value="InterPro"/>
</dbReference>
<feature type="binding site" evidence="7">
    <location>
        <position position="355"/>
    </location>
    <ligand>
        <name>Cu cation</name>
        <dbReference type="ChEBI" id="CHEBI:23378"/>
        <label>B</label>
    </ligand>
</feature>
<dbReference type="GO" id="GO:0046148">
    <property type="term" value="P:pigment biosynthetic process"/>
    <property type="evidence" value="ECO:0007669"/>
    <property type="project" value="InterPro"/>
</dbReference>
<feature type="cross-link" description="2'-(S-cysteinyl)-histidine (Cys-His)" evidence="9">
    <location>
        <begin position="171"/>
        <end position="188"/>
    </location>
</feature>
<feature type="disulfide bond" evidence="8">
    <location>
        <begin position="106"/>
        <end position="168"/>
    </location>
</feature>
<reference evidence="13" key="2">
    <citation type="submission" date="2022-03" db="EMBL/GenBank/DDBJ databases">
        <title>Draft title - Genomic analysis of global carrot germplasm unveils the trajectory of domestication and the origin of high carotenoid orange carrot.</title>
        <authorList>
            <person name="Iorizzo M."/>
            <person name="Ellison S."/>
            <person name="Senalik D."/>
            <person name="Macko-Podgorni A."/>
            <person name="Grzebelus D."/>
            <person name="Bostan H."/>
            <person name="Rolling W."/>
            <person name="Curaba J."/>
            <person name="Simon P."/>
        </authorList>
    </citation>
    <scope>NUCLEOTIDE SEQUENCE</scope>
    <source>
        <tissue evidence="13">Leaf</tissue>
    </source>
</reference>
<dbReference type="STRING" id="79200.A0A166F148"/>
<dbReference type="InterPro" id="IPR022740">
    <property type="entry name" value="Polyphenol_oxidase_C"/>
</dbReference>
<dbReference type="PROSITE" id="PS00498">
    <property type="entry name" value="TYROSINASE_2"/>
    <property type="match status" value="1"/>
</dbReference>
<proteinExistence type="inferred from homology"/>
<evidence type="ECO:0000256" key="9">
    <source>
        <dbReference type="PIRSR" id="PIRSR000290-3"/>
    </source>
</evidence>
<keyword evidence="14" id="KW-1185">Reference proteome</keyword>
<evidence type="ECO:0000256" key="4">
    <source>
        <dbReference type="ARBA" id="ARBA00023002"/>
    </source>
</evidence>
<dbReference type="InterPro" id="IPR022739">
    <property type="entry name" value="Polyphenol_oxidase_cen"/>
</dbReference>
<reference evidence="12" key="1">
    <citation type="journal article" date="2016" name="Nat. Genet.">
        <title>A high-quality carrot genome assembly provides new insights into carotenoid accumulation and asterid genome evolution.</title>
        <authorList>
            <person name="Iorizzo M."/>
            <person name="Ellison S."/>
            <person name="Senalik D."/>
            <person name="Zeng P."/>
            <person name="Satapoomin P."/>
            <person name="Huang J."/>
            <person name="Bowman M."/>
            <person name="Iovene M."/>
            <person name="Sanseverino W."/>
            <person name="Cavagnaro P."/>
            <person name="Yildiz M."/>
            <person name="Macko-Podgorni A."/>
            <person name="Moranska E."/>
            <person name="Grzebelus E."/>
            <person name="Grzebelus D."/>
            <person name="Ashrafi H."/>
            <person name="Zheng Z."/>
            <person name="Cheng S."/>
            <person name="Spooner D."/>
            <person name="Van Deynze A."/>
            <person name="Simon P."/>
        </authorList>
    </citation>
    <scope>NUCLEOTIDE SEQUENCE [LARGE SCALE GENOMIC DNA]</scope>
    <source>
        <tissue evidence="12">Leaf</tissue>
    </source>
</reference>
<keyword evidence="5 7" id="KW-0186">Copper</keyword>
<dbReference type="SUPFAM" id="SSF48056">
    <property type="entry name" value="Di-copper centre-containing domain"/>
    <property type="match status" value="1"/>
</dbReference>
<evidence type="ECO:0000256" key="2">
    <source>
        <dbReference type="ARBA" id="ARBA00022723"/>
    </source>
</evidence>
<evidence type="ECO:0000259" key="11">
    <source>
        <dbReference type="PROSITE" id="PS00498"/>
    </source>
</evidence>
<dbReference type="KEGG" id="dcr:108206452"/>
<protein>
    <recommendedName>
        <fullName evidence="10 11">Tyrosinase copper-binding domain-containing protein</fullName>
    </recommendedName>
</protein>
<feature type="binding site" evidence="7">
    <location>
        <position position="325"/>
    </location>
    <ligand>
        <name>Cu cation</name>
        <dbReference type="ChEBI" id="CHEBI:23378"/>
        <label>B</label>
    </ligand>
</feature>
<evidence type="ECO:0000313" key="13">
    <source>
        <dbReference type="EMBL" id="WOG89860.1"/>
    </source>
</evidence>
<sequence length="583" mass="65538">MASFTMPNPFLAKSSQISLTKRPSTTHGFKNFTCKATNGEENPKDELIKSSRFDRRDLLVGLGGLYGATSLSSNPSAFASPVRAPDLSTCDEETVQQIIGNSATRCCPPLSKTMVDFKLPKPGTIRVRPAAHLVDKAYEAKFKKALELMKALPDDDPRSFTQQAKIHCAYCSYAYDQIGLPDELVSAHGSWLFFPFHRWYLYFFERILGKLIDDPTFAMPFWNWDSAGGMSMPSMYTDPKSPLYDKVRDAVHVAPGAMVDLDYGGTDEKITKEQQLKQNLTIMYTAMVSGSSSAKLFLGDPYESGKNVEQSGGGRFESVPHGPVHMWVGDRKQPPGLNMGALYSAGRDPVFYAHHSNCDRLWNVWKTLGGNRKDFSHKDWLDSEFAFYDENAQLVKVKVGDCLDSKKLGYVYQDVELEWLGKRPTPRVKRVLDKFRKKDVARAADFPVVRDVFPIKLDKVTKVLVHRPKKNRTKKEKAKDEEILVIEGIEVEVEAFVKFDVFINDEDEAASAPDKTEFAGSFVNLPHKHKHGKTMKTRLKLALNDLLEDLGAEDDDNVLVTLVPKPGSTCFVNIRNIKIELDD</sequence>
<keyword evidence="6 8" id="KW-1015">Disulfide bond</keyword>
<comment type="cofactor">
    <cofactor evidence="7">
        <name>Cu(2+)</name>
        <dbReference type="ChEBI" id="CHEBI:29036"/>
    </cofactor>
    <text evidence="7">Binds 2 copper ions per subunit.</text>
</comment>
<dbReference type="Pfam" id="PF12142">
    <property type="entry name" value="PPO1_DWL"/>
    <property type="match status" value="1"/>
</dbReference>
<dbReference type="OrthoDB" id="6132182at2759"/>
<evidence type="ECO:0000313" key="12">
    <source>
        <dbReference type="EMBL" id="KZN07216.1"/>
    </source>
</evidence>
<keyword evidence="4" id="KW-0560">Oxidoreductase</keyword>
<dbReference type="InterPro" id="IPR008922">
    <property type="entry name" value="Di-copper_centre_dom_sf"/>
</dbReference>
<feature type="domain" description="Tyrosinase copper-binding" evidence="11">
    <location>
        <begin position="348"/>
        <end position="359"/>
    </location>
</feature>
<dbReference type="PANTHER" id="PTHR11474:SF76">
    <property type="entry name" value="SHKT DOMAIN-CONTAINING PROTEIN"/>
    <property type="match status" value="1"/>
</dbReference>
<feature type="binding site" evidence="7">
    <location>
        <position position="321"/>
    </location>
    <ligand>
        <name>Cu cation</name>
        <dbReference type="ChEBI" id="CHEBI:23378"/>
        <label>B</label>
    </ligand>
</feature>
<dbReference type="Pfam" id="PF00264">
    <property type="entry name" value="Tyrosinase"/>
    <property type="match status" value="1"/>
</dbReference>
<dbReference type="Gramene" id="KZN07216">
    <property type="protein sequence ID" value="KZN07216"/>
    <property type="gene ID" value="DCAR_008053"/>
</dbReference>
<dbReference type="EMBL" id="LNRQ01000002">
    <property type="protein sequence ID" value="KZN07216.1"/>
    <property type="molecule type" value="Genomic_DNA"/>
</dbReference>
<dbReference type="Pfam" id="PF12143">
    <property type="entry name" value="PPO1_KFDV"/>
    <property type="match status" value="1"/>
</dbReference>
<feature type="binding site" evidence="7">
    <location>
        <position position="167"/>
    </location>
    <ligand>
        <name>Cu cation</name>
        <dbReference type="ChEBI" id="CHEBI:23378"/>
        <label>A</label>
    </ligand>
</feature>
<dbReference type="Proteomes" id="UP000077755">
    <property type="component" value="Chromosome 2"/>
</dbReference>
<keyword evidence="3" id="KW-0883">Thioether bond</keyword>
<dbReference type="OMA" id="ERTPHNT"/>
<dbReference type="InterPro" id="IPR016213">
    <property type="entry name" value="Polyphenol_oxidase"/>
</dbReference>
<dbReference type="EMBL" id="CP093344">
    <property type="protein sequence ID" value="WOG89860.1"/>
    <property type="molecule type" value="Genomic_DNA"/>
</dbReference>
<organism evidence="12">
    <name type="scientific">Daucus carota subsp. sativus</name>
    <name type="common">Carrot</name>
    <dbReference type="NCBI Taxonomy" id="79200"/>
    <lineage>
        <taxon>Eukaryota</taxon>
        <taxon>Viridiplantae</taxon>
        <taxon>Streptophyta</taxon>
        <taxon>Embryophyta</taxon>
        <taxon>Tracheophyta</taxon>
        <taxon>Spermatophyta</taxon>
        <taxon>Magnoliopsida</taxon>
        <taxon>eudicotyledons</taxon>
        <taxon>Gunneridae</taxon>
        <taxon>Pentapetalae</taxon>
        <taxon>asterids</taxon>
        <taxon>campanulids</taxon>
        <taxon>Apiales</taxon>
        <taxon>Apiaceae</taxon>
        <taxon>Apioideae</taxon>
        <taxon>Scandiceae</taxon>
        <taxon>Daucinae</taxon>
        <taxon>Daucus</taxon>
        <taxon>Daucus sect. Daucus</taxon>
    </lineage>
</organism>
<keyword evidence="2 7" id="KW-0479">Metal-binding</keyword>
<dbReference type="PANTHER" id="PTHR11474">
    <property type="entry name" value="TYROSINASE FAMILY MEMBER"/>
    <property type="match status" value="1"/>
</dbReference>
<evidence type="ECO:0000259" key="10">
    <source>
        <dbReference type="PROSITE" id="PS00497"/>
    </source>
</evidence>
<name>A0A166F148_DAUCS</name>
<accession>A0A166F148</accession>
<feature type="disulfide bond" evidence="8">
    <location>
        <begin position="90"/>
        <end position="107"/>
    </location>
</feature>
<dbReference type="SMR" id="A0A166F148"/>
<comment type="similarity">
    <text evidence="1">Belongs to the tyrosinase family.</text>
</comment>
<dbReference type="Gene3D" id="1.10.1280.10">
    <property type="entry name" value="Di-copper center containing domain from catechol oxidase"/>
    <property type="match status" value="1"/>
</dbReference>
<feature type="binding site" evidence="7">
    <location>
        <position position="197"/>
    </location>
    <ligand>
        <name>Cu cation</name>
        <dbReference type="ChEBI" id="CHEBI:23378"/>
        <label>A</label>
    </ligand>
</feature>